<gene>
    <name evidence="1" type="ORF">ARMSODRAFT_954846</name>
</gene>
<name>A0A2H3BJP6_9AGAR</name>
<sequence>MADDIPEGVLDVWAEVPSRSLQLNSTSTTLQHLPRGTVHACCAIDKGDGSRNSDGIWDELARNRQA</sequence>
<organism evidence="1 2">
    <name type="scientific">Armillaria solidipes</name>
    <dbReference type="NCBI Taxonomy" id="1076256"/>
    <lineage>
        <taxon>Eukaryota</taxon>
        <taxon>Fungi</taxon>
        <taxon>Dikarya</taxon>
        <taxon>Basidiomycota</taxon>
        <taxon>Agaricomycotina</taxon>
        <taxon>Agaricomycetes</taxon>
        <taxon>Agaricomycetidae</taxon>
        <taxon>Agaricales</taxon>
        <taxon>Marasmiineae</taxon>
        <taxon>Physalacriaceae</taxon>
        <taxon>Armillaria</taxon>
    </lineage>
</organism>
<accession>A0A2H3BJP6</accession>
<reference evidence="2" key="1">
    <citation type="journal article" date="2017" name="Nat. Ecol. Evol.">
        <title>Genome expansion and lineage-specific genetic innovations in the forest pathogenic fungi Armillaria.</title>
        <authorList>
            <person name="Sipos G."/>
            <person name="Prasanna A.N."/>
            <person name="Walter M.C."/>
            <person name="O'Connor E."/>
            <person name="Balint B."/>
            <person name="Krizsan K."/>
            <person name="Kiss B."/>
            <person name="Hess J."/>
            <person name="Varga T."/>
            <person name="Slot J."/>
            <person name="Riley R."/>
            <person name="Boka B."/>
            <person name="Rigling D."/>
            <person name="Barry K."/>
            <person name="Lee J."/>
            <person name="Mihaltcheva S."/>
            <person name="LaButti K."/>
            <person name="Lipzen A."/>
            <person name="Waldron R."/>
            <person name="Moloney N.M."/>
            <person name="Sperisen C."/>
            <person name="Kredics L."/>
            <person name="Vagvoelgyi C."/>
            <person name="Patrignani A."/>
            <person name="Fitzpatrick D."/>
            <person name="Nagy I."/>
            <person name="Doyle S."/>
            <person name="Anderson J.B."/>
            <person name="Grigoriev I.V."/>
            <person name="Gueldener U."/>
            <person name="Muensterkoetter M."/>
            <person name="Nagy L.G."/>
        </authorList>
    </citation>
    <scope>NUCLEOTIDE SEQUENCE [LARGE SCALE GENOMIC DNA]</scope>
    <source>
        <strain evidence="2">28-4</strain>
    </source>
</reference>
<dbReference type="EMBL" id="KZ293424">
    <property type="protein sequence ID" value="PBK71079.1"/>
    <property type="molecule type" value="Genomic_DNA"/>
</dbReference>
<protein>
    <submittedName>
        <fullName evidence="1">Uncharacterized protein</fullName>
    </submittedName>
</protein>
<dbReference type="Proteomes" id="UP000218334">
    <property type="component" value="Unassembled WGS sequence"/>
</dbReference>
<proteinExistence type="predicted"/>
<dbReference type="AlphaFoldDB" id="A0A2H3BJP6"/>
<evidence type="ECO:0000313" key="2">
    <source>
        <dbReference type="Proteomes" id="UP000218334"/>
    </source>
</evidence>
<evidence type="ECO:0000313" key="1">
    <source>
        <dbReference type="EMBL" id="PBK71079.1"/>
    </source>
</evidence>
<keyword evidence="2" id="KW-1185">Reference proteome</keyword>